<evidence type="ECO:0000313" key="1">
    <source>
        <dbReference type="EMBL" id="GME77373.1"/>
    </source>
</evidence>
<dbReference type="Proteomes" id="UP001165064">
    <property type="component" value="Unassembled WGS sequence"/>
</dbReference>
<gene>
    <name evidence="1" type="ORF">Amon02_000300900</name>
</gene>
<comment type="caution">
    <text evidence="1">The sequence shown here is derived from an EMBL/GenBank/DDBJ whole genome shotgun (WGS) entry which is preliminary data.</text>
</comment>
<dbReference type="EMBL" id="BSXS01001828">
    <property type="protein sequence ID" value="GME77373.1"/>
    <property type="molecule type" value="Genomic_DNA"/>
</dbReference>
<organism evidence="1 2">
    <name type="scientific">Ambrosiozyma monospora</name>
    <name type="common">Yeast</name>
    <name type="synonym">Endomycopsis monosporus</name>
    <dbReference type="NCBI Taxonomy" id="43982"/>
    <lineage>
        <taxon>Eukaryota</taxon>
        <taxon>Fungi</taxon>
        <taxon>Dikarya</taxon>
        <taxon>Ascomycota</taxon>
        <taxon>Saccharomycotina</taxon>
        <taxon>Pichiomycetes</taxon>
        <taxon>Pichiales</taxon>
        <taxon>Pichiaceae</taxon>
        <taxon>Ambrosiozyma</taxon>
    </lineage>
</organism>
<protein>
    <submittedName>
        <fullName evidence="1">Unnamed protein product</fullName>
    </submittedName>
</protein>
<evidence type="ECO:0000313" key="2">
    <source>
        <dbReference type="Proteomes" id="UP001165064"/>
    </source>
</evidence>
<sequence length="698" mass="80399">MAIVFSSYVKEVIKVPKEIQFVIIKWVIHDYFANLGFDWYRHIQQPLYPRPVYFAIPLQYLTTLMDIDTILDNILAETIRDLTFDDSIFQSKQLNKFVDFVLAKSIKIHLQAPFSIKLDKVGMILLNHCCCEYTSTVSNKYLKDLYYNHLQFITFLGCDVALLGHLFEVTEELKLLVRLKCLKISGIFNPEMDLLNQELVQKLIAWRCHCDCDCDDVCHCKGECECAGHIKKRVVLSFGLGYLGNDSASMFVSRLIDLNRNGDFEIEYHHLIGASELLGSHLLSDSYNRDITLFNSLDSKNPLDNHDDDITLFKLLDLKNPLDNHGLDDLAQISKHTDRIMTLIEHDTPDDINKPFFIATKNSSDFTYMGIKYVKSEFSFKHVKSLKEVTLLNCTISYECLNSLPNTLVSLTMDEVHFEDTEFHKIRLPVHLMRLKVSEDFDNEILSDIVNEDQLEELSTTFIDLSVGNYGKSDIHLKRSKHLFVQLKQFLHELPSLKYLHLTFLRINMNLMVDYLALNSLDSLVGFAVDLNVMIDDYDTEFPLSCLPPTCDLLKLDGFTSLSGKFSKDLNTLKIGLKGYPKSFEYFWDQFITPLNNLYCLKIDINESSTQAIDFSYLQFPDHLHTLVLHFKAGCTLIFNELPPSMEYVFLECTAMMPSHETNSVVFQNIDVETIKNKFGVRTKPLHLSINMDAPSRP</sequence>
<reference evidence="1" key="1">
    <citation type="submission" date="2023-04" db="EMBL/GenBank/DDBJ databases">
        <title>Ambrosiozyma monospora NBRC 10751.</title>
        <authorList>
            <person name="Ichikawa N."/>
            <person name="Sato H."/>
            <person name="Tonouchi N."/>
        </authorList>
    </citation>
    <scope>NUCLEOTIDE SEQUENCE</scope>
    <source>
        <strain evidence="1">NBRC 10751</strain>
    </source>
</reference>
<accession>A0ACB5SZJ2</accession>
<proteinExistence type="predicted"/>
<keyword evidence="2" id="KW-1185">Reference proteome</keyword>
<name>A0ACB5SZJ2_AMBMO</name>